<dbReference type="EMBL" id="JAPQKS010000001">
    <property type="protein sequence ID" value="KAJ5249286.1"/>
    <property type="molecule type" value="Genomic_DNA"/>
</dbReference>
<feature type="region of interest" description="Disordered" evidence="1">
    <location>
        <begin position="1"/>
        <end position="34"/>
    </location>
</feature>
<comment type="caution">
    <text evidence="2">The sequence shown here is derived from an EMBL/GenBank/DDBJ whole genome shotgun (WGS) entry which is preliminary data.</text>
</comment>
<evidence type="ECO:0000313" key="2">
    <source>
        <dbReference type="EMBL" id="KAJ5249286.1"/>
    </source>
</evidence>
<keyword evidence="3" id="KW-1185">Reference proteome</keyword>
<feature type="compositionally biased region" description="Polar residues" evidence="1">
    <location>
        <begin position="1"/>
        <end position="10"/>
    </location>
</feature>
<name>A0A9W9PKU9_9EURO</name>
<dbReference type="AlphaFoldDB" id="A0A9W9PKU9"/>
<dbReference type="OrthoDB" id="309640at2759"/>
<gene>
    <name evidence="2" type="ORF">N7468_000737</name>
</gene>
<reference evidence="2" key="2">
    <citation type="journal article" date="2023" name="IMA Fungus">
        <title>Comparative genomic study of the Penicillium genus elucidates a diverse pangenome and 15 lateral gene transfer events.</title>
        <authorList>
            <person name="Petersen C."/>
            <person name="Sorensen T."/>
            <person name="Nielsen M.R."/>
            <person name="Sondergaard T.E."/>
            <person name="Sorensen J.L."/>
            <person name="Fitzpatrick D.A."/>
            <person name="Frisvad J.C."/>
            <person name="Nielsen K.L."/>
        </authorList>
    </citation>
    <scope>NUCLEOTIDE SEQUENCE</scope>
    <source>
        <strain evidence="2">IBT 19713</strain>
    </source>
</reference>
<evidence type="ECO:0000313" key="3">
    <source>
        <dbReference type="Proteomes" id="UP001150941"/>
    </source>
</evidence>
<dbReference type="RefSeq" id="XP_058336065.1">
    <property type="nucleotide sequence ID" value="XM_058470034.1"/>
</dbReference>
<reference evidence="2" key="1">
    <citation type="submission" date="2022-11" db="EMBL/GenBank/DDBJ databases">
        <authorList>
            <person name="Petersen C."/>
        </authorList>
    </citation>
    <scope>NUCLEOTIDE SEQUENCE</scope>
    <source>
        <strain evidence="2">IBT 19713</strain>
    </source>
</reference>
<sequence length="91" mass="10414">MTTEGDNSASIHPAQPGIRLPQQLQQTSHEEPGSIEVSREVALFLIEIYFERHYQADLLFHKRDFIRSYKSGRISDQVSRAIFAFASVYVS</sequence>
<accession>A0A9W9PKU9</accession>
<protein>
    <submittedName>
        <fullName evidence="2">Uncharacterized protein</fullName>
    </submittedName>
</protein>
<proteinExistence type="predicted"/>
<evidence type="ECO:0000256" key="1">
    <source>
        <dbReference type="SAM" id="MobiDB-lite"/>
    </source>
</evidence>
<dbReference type="GeneID" id="83197337"/>
<organism evidence="2 3">
    <name type="scientific">Penicillium chermesinum</name>
    <dbReference type="NCBI Taxonomy" id="63820"/>
    <lineage>
        <taxon>Eukaryota</taxon>
        <taxon>Fungi</taxon>
        <taxon>Dikarya</taxon>
        <taxon>Ascomycota</taxon>
        <taxon>Pezizomycotina</taxon>
        <taxon>Eurotiomycetes</taxon>
        <taxon>Eurotiomycetidae</taxon>
        <taxon>Eurotiales</taxon>
        <taxon>Aspergillaceae</taxon>
        <taxon>Penicillium</taxon>
    </lineage>
</organism>
<dbReference type="Proteomes" id="UP001150941">
    <property type="component" value="Unassembled WGS sequence"/>
</dbReference>